<name>A0A934SM18_9MICO</name>
<organism evidence="4 5">
    <name type="scientific">Lacisediminihabitans changchengi</name>
    <dbReference type="NCBI Taxonomy" id="2787634"/>
    <lineage>
        <taxon>Bacteria</taxon>
        <taxon>Bacillati</taxon>
        <taxon>Actinomycetota</taxon>
        <taxon>Actinomycetes</taxon>
        <taxon>Micrococcales</taxon>
        <taxon>Microbacteriaceae</taxon>
        <taxon>Lacisediminihabitans</taxon>
    </lineage>
</organism>
<feature type="chain" id="PRO_5044158258" evidence="1">
    <location>
        <begin position="35"/>
        <end position="278"/>
    </location>
</feature>
<dbReference type="EMBL" id="JAEPES010000003">
    <property type="protein sequence ID" value="MBK4347861.1"/>
    <property type="molecule type" value="Genomic_DNA"/>
</dbReference>
<dbReference type="PROSITE" id="PS50194">
    <property type="entry name" value="FILAMIN_REPEAT"/>
    <property type="match status" value="1"/>
</dbReference>
<gene>
    <name evidence="3" type="ORF">IV501_05160</name>
    <name evidence="4" type="ORF">IV501_09465</name>
</gene>
<evidence type="ECO:0000256" key="1">
    <source>
        <dbReference type="SAM" id="SignalP"/>
    </source>
</evidence>
<evidence type="ECO:0000313" key="4">
    <source>
        <dbReference type="EMBL" id="MBK4347861.1"/>
    </source>
</evidence>
<evidence type="ECO:0000259" key="2">
    <source>
        <dbReference type="Pfam" id="PF14344"/>
    </source>
</evidence>
<evidence type="ECO:0000313" key="5">
    <source>
        <dbReference type="Proteomes" id="UP000636458"/>
    </source>
</evidence>
<sequence>MRTVTRRPLRIALGIATGLLLGAGTLLAAAPASAAVPSAQSAPAGEGWIRLAHLSPDTKGIDVRISALKGGTTLYELDNVKYGAVSPYTPMPDGTYTVSMVPTGSPASTKPMLSSAVTIADGHASTVAAYGPNKKIAVSVYDDDLTAPSNGGARIRLIQASTLAQTVSVRTSTGVAVASKAKRGTATGYAEVGAGPWTLDLSAKSAGSAKKTLTDSAQVALAQGSVTTLFVLDTADGGLTIEPVLDSASVGQDPVGGVQTGGGYLATHPQTTLGGTPG</sequence>
<evidence type="ECO:0000313" key="3">
    <source>
        <dbReference type="EMBL" id="MBK4347016.1"/>
    </source>
</evidence>
<feature type="domain" description="DUF4397" evidence="2">
    <location>
        <begin position="48"/>
        <end position="169"/>
    </location>
</feature>
<dbReference type="InterPro" id="IPR017868">
    <property type="entry name" value="Filamin/ABP280_repeat-like"/>
</dbReference>
<feature type="signal peptide" evidence="1">
    <location>
        <begin position="1"/>
        <end position="34"/>
    </location>
</feature>
<keyword evidence="5" id="KW-1185">Reference proteome</keyword>
<dbReference type="RefSeq" id="WP_200555287.1">
    <property type="nucleotide sequence ID" value="NZ_JAEPES010000001.1"/>
</dbReference>
<dbReference type="EMBL" id="JAEPES010000001">
    <property type="protein sequence ID" value="MBK4347016.1"/>
    <property type="molecule type" value="Genomic_DNA"/>
</dbReference>
<keyword evidence="1" id="KW-0732">Signal</keyword>
<protein>
    <submittedName>
        <fullName evidence="4">DUF4397 domain-containing protein</fullName>
    </submittedName>
</protein>
<dbReference type="Proteomes" id="UP000636458">
    <property type="component" value="Unassembled WGS sequence"/>
</dbReference>
<reference evidence="4" key="1">
    <citation type="submission" date="2021-01" db="EMBL/GenBank/DDBJ databases">
        <title>Lacisediminihabitans sp. nov. strain G11-30, isolated from Antarctic Soil.</title>
        <authorList>
            <person name="Li J."/>
        </authorList>
    </citation>
    <scope>NUCLEOTIDE SEQUENCE</scope>
    <source>
        <strain evidence="4">G11-30</strain>
    </source>
</reference>
<accession>A0A934SM18</accession>
<comment type="caution">
    <text evidence="4">The sequence shown here is derived from an EMBL/GenBank/DDBJ whole genome shotgun (WGS) entry which is preliminary data.</text>
</comment>
<dbReference type="AlphaFoldDB" id="A0A934SM18"/>
<proteinExistence type="predicted"/>
<dbReference type="InterPro" id="IPR025510">
    <property type="entry name" value="DUF4397"/>
</dbReference>
<dbReference type="Pfam" id="PF14344">
    <property type="entry name" value="DUF4397"/>
    <property type="match status" value="1"/>
</dbReference>